<dbReference type="AlphaFoldDB" id="C1E5Z5"/>
<dbReference type="Proteomes" id="UP000002009">
    <property type="component" value="Chromosome 5"/>
</dbReference>
<dbReference type="SUPFAM" id="SSF51197">
    <property type="entry name" value="Clavaminate synthase-like"/>
    <property type="match status" value="1"/>
</dbReference>
<dbReference type="InParanoid" id="C1E5Z5"/>
<dbReference type="RefSeq" id="XP_002502081.1">
    <property type="nucleotide sequence ID" value="XM_002502035.1"/>
</dbReference>
<keyword evidence="4" id="KW-1185">Reference proteome</keyword>
<dbReference type="Pfam" id="PF13621">
    <property type="entry name" value="Cupin_8"/>
    <property type="match status" value="1"/>
</dbReference>
<dbReference type="OrthoDB" id="47172at2759"/>
<dbReference type="OMA" id="DAPFYAN"/>
<evidence type="ECO:0000313" key="4">
    <source>
        <dbReference type="Proteomes" id="UP000002009"/>
    </source>
</evidence>
<dbReference type="SMART" id="SM00558">
    <property type="entry name" value="JmjC"/>
    <property type="match status" value="1"/>
</dbReference>
<dbReference type="EMBL" id="CP001326">
    <property type="protein sequence ID" value="ACO63339.1"/>
    <property type="molecule type" value="Genomic_DNA"/>
</dbReference>
<dbReference type="InterPro" id="IPR041667">
    <property type="entry name" value="Cupin_8"/>
</dbReference>
<accession>C1E5Z5</accession>
<comment type="similarity">
    <text evidence="1">Belongs to the JARID1 histone demethylase family.</text>
</comment>
<evidence type="ECO:0000259" key="2">
    <source>
        <dbReference type="PROSITE" id="PS51184"/>
    </source>
</evidence>
<dbReference type="InterPro" id="IPR050910">
    <property type="entry name" value="JMJD6_ArgDemeth/LysHydrox"/>
</dbReference>
<gene>
    <name evidence="3" type="ORF">MICPUN_58489</name>
</gene>
<sequence>MADGGRPITAADLGALFSDRCLVNADEPRTDAPGDDALLDTTGSSIVRSDERIDGPPRYGRRLADAWRPANDAYFGGGGAFPEIHVVQFPAAIGWDARCDEDAARKSRGRGVCSSQGTSQAVPPSPAALDVDFDQLQTIAARMMLRLGPDPNDPTHAPHAANMAAARDVAPRRSTNEWDSFVDFCARVSAEAKAARGPYAKISADDVVSHLLHSHPHAARVTRVSSPDPATVAATYLVCDGGVGKPVVVTDGGKDWPGLGWSARELGRRFGKSFVRCNDRAPARREDARDERTGGAQRSIAIAMLEYSRYCSERPGVDNVGSLRVADAPFYANGLQHGVFNPKDASDGRGLGSGFIDGESDSSSTREAFPPPAFTRHCDQVVDIVANTHGAILPNAPPGARDEMATSLSAGLSKVFVGPCGTVTRLHQDCANAHAWLGQASGRKLFVCYPPSDAEHLDVMGGEKETRQSRIDPIAPEDRQPRGYLRNATPTVFVLEPGEVVLVPCGWWHYAAALDSSVTVMRNFFTAMPESNHTSLVHTIIAKARESSLCC</sequence>
<name>C1E5Z5_MICCC</name>
<protein>
    <recommendedName>
        <fullName evidence="2">JmjC domain-containing protein</fullName>
    </recommendedName>
</protein>
<dbReference type="KEGG" id="mis:MICPUN_58489"/>
<dbReference type="GeneID" id="8243749"/>
<feature type="domain" description="JmjC" evidence="2">
    <location>
        <begin position="385"/>
        <end position="541"/>
    </location>
</feature>
<dbReference type="PANTHER" id="PTHR12480">
    <property type="entry name" value="ARGININE DEMETHYLASE AND LYSYL-HYDROXYLASE JMJD"/>
    <property type="match status" value="1"/>
</dbReference>
<dbReference type="PROSITE" id="PS51184">
    <property type="entry name" value="JMJC"/>
    <property type="match status" value="1"/>
</dbReference>
<dbReference type="InterPro" id="IPR003347">
    <property type="entry name" value="JmjC_dom"/>
</dbReference>
<dbReference type="Gene3D" id="2.60.120.650">
    <property type="entry name" value="Cupin"/>
    <property type="match status" value="1"/>
</dbReference>
<organism evidence="3 4">
    <name type="scientific">Micromonas commoda (strain RCC299 / NOUM17 / CCMP2709)</name>
    <name type="common">Picoplanktonic green alga</name>
    <dbReference type="NCBI Taxonomy" id="296587"/>
    <lineage>
        <taxon>Eukaryota</taxon>
        <taxon>Viridiplantae</taxon>
        <taxon>Chlorophyta</taxon>
        <taxon>Mamiellophyceae</taxon>
        <taxon>Mamiellales</taxon>
        <taxon>Mamiellaceae</taxon>
        <taxon>Micromonas</taxon>
    </lineage>
</organism>
<evidence type="ECO:0000313" key="3">
    <source>
        <dbReference type="EMBL" id="ACO63339.1"/>
    </source>
</evidence>
<proteinExistence type="inferred from homology"/>
<evidence type="ECO:0000256" key="1">
    <source>
        <dbReference type="ARBA" id="ARBA00006801"/>
    </source>
</evidence>
<reference evidence="3 4" key="1">
    <citation type="journal article" date="2009" name="Science">
        <title>Green evolution and dynamic adaptations revealed by genomes of the marine picoeukaryotes Micromonas.</title>
        <authorList>
            <person name="Worden A.Z."/>
            <person name="Lee J.H."/>
            <person name="Mock T."/>
            <person name="Rouze P."/>
            <person name="Simmons M.P."/>
            <person name="Aerts A.L."/>
            <person name="Allen A.E."/>
            <person name="Cuvelier M.L."/>
            <person name="Derelle E."/>
            <person name="Everett M.V."/>
            <person name="Foulon E."/>
            <person name="Grimwood J."/>
            <person name="Gundlach H."/>
            <person name="Henrissat B."/>
            <person name="Napoli C."/>
            <person name="McDonald S.M."/>
            <person name="Parker M.S."/>
            <person name="Rombauts S."/>
            <person name="Salamov A."/>
            <person name="Von Dassow P."/>
            <person name="Badger J.H."/>
            <person name="Coutinho P.M."/>
            <person name="Demir E."/>
            <person name="Dubchak I."/>
            <person name="Gentemann C."/>
            <person name="Eikrem W."/>
            <person name="Gready J.E."/>
            <person name="John U."/>
            <person name="Lanier W."/>
            <person name="Lindquist E.A."/>
            <person name="Lucas S."/>
            <person name="Mayer K.F."/>
            <person name="Moreau H."/>
            <person name="Not F."/>
            <person name="Otillar R."/>
            <person name="Panaud O."/>
            <person name="Pangilinan J."/>
            <person name="Paulsen I."/>
            <person name="Piegu B."/>
            <person name="Poliakov A."/>
            <person name="Robbens S."/>
            <person name="Schmutz J."/>
            <person name="Toulza E."/>
            <person name="Wyss T."/>
            <person name="Zelensky A."/>
            <person name="Zhou K."/>
            <person name="Armbrust E.V."/>
            <person name="Bhattacharya D."/>
            <person name="Goodenough U.W."/>
            <person name="Van de Peer Y."/>
            <person name="Grigoriev I.V."/>
        </authorList>
    </citation>
    <scope>NUCLEOTIDE SEQUENCE [LARGE SCALE GENOMIC DNA]</scope>
    <source>
        <strain evidence="4">RCC299 / NOUM17</strain>
    </source>
</reference>